<dbReference type="GO" id="GO:0046820">
    <property type="term" value="F:4-amino-4-deoxychorismate synthase activity"/>
    <property type="evidence" value="ECO:0007669"/>
    <property type="project" value="UniProtKB-EC"/>
</dbReference>
<gene>
    <name evidence="5" type="ordered locus">Ping_1978</name>
</gene>
<dbReference type="PANTHER" id="PTHR11236">
    <property type="entry name" value="AMINOBENZOATE/ANTHRANILATE SYNTHASE"/>
    <property type="match status" value="1"/>
</dbReference>
<evidence type="ECO:0000313" key="5">
    <source>
        <dbReference type="EMBL" id="ABM03746.1"/>
    </source>
</evidence>
<evidence type="ECO:0000259" key="4">
    <source>
        <dbReference type="Pfam" id="PF04715"/>
    </source>
</evidence>
<dbReference type="InterPro" id="IPR019999">
    <property type="entry name" value="Anth_synth_I-like"/>
</dbReference>
<keyword evidence="2 5" id="KW-0808">Transferase</keyword>
<proteinExistence type="predicted"/>
<dbReference type="eggNOG" id="COG0147">
    <property type="taxonomic scope" value="Bacteria"/>
</dbReference>
<dbReference type="GO" id="GO:0000162">
    <property type="term" value="P:L-tryptophan biosynthetic process"/>
    <property type="evidence" value="ECO:0007669"/>
    <property type="project" value="TreeGrafter"/>
</dbReference>
<dbReference type="AlphaFoldDB" id="A1SW81"/>
<feature type="domain" description="Chorismate-utilising enzyme C-terminal" evidence="3">
    <location>
        <begin position="208"/>
        <end position="461"/>
    </location>
</feature>
<dbReference type="Gene3D" id="3.60.120.10">
    <property type="entry name" value="Anthranilate synthase"/>
    <property type="match status" value="1"/>
</dbReference>
<reference evidence="5 6" key="1">
    <citation type="submission" date="2007-01" db="EMBL/GenBank/DDBJ databases">
        <title>Complete sequence of Psychromonas ingrahamii 37.</title>
        <authorList>
            <consortium name="US DOE Joint Genome Institute"/>
            <person name="Copeland A."/>
            <person name="Lucas S."/>
            <person name="Lapidus A."/>
            <person name="Barry K."/>
            <person name="Detter J.C."/>
            <person name="Glavina del Rio T."/>
            <person name="Hammon N."/>
            <person name="Israni S."/>
            <person name="Dalin E."/>
            <person name="Tice H."/>
            <person name="Pitluck S."/>
            <person name="Thompson L.S."/>
            <person name="Brettin T."/>
            <person name="Bruce D."/>
            <person name="Han C."/>
            <person name="Tapia R."/>
            <person name="Schmutz J."/>
            <person name="Larimer F."/>
            <person name="Land M."/>
            <person name="Hauser L."/>
            <person name="Kyrpides N."/>
            <person name="Ivanova N."/>
            <person name="Staley J."/>
            <person name="Richardson P."/>
        </authorList>
    </citation>
    <scope>NUCLEOTIDE SEQUENCE [LARGE SCALE GENOMIC DNA]</scope>
    <source>
        <strain evidence="5 6">37</strain>
    </source>
</reference>
<sequence length="474" mass="53022">MTNANSTILIQPILLTIAELTNIKAQIAGLDWAVLLESAGTDHVDSRWSIISAQPVANMVTYQGISTITQGNKTISDSSDPLALQQNLRQKLFHDSSNDNTIETEVPFTGGVLGYYSYGLGNYFENIKNADKPVTLELPEMAVGFYDWALLIDNKNEQNYLVVHKIKQCSASLQSLWQQRFDWLKAQNLKANNENFKLSSSWQANMSKSQYAHKFAKIQEYILAGDCYQVNLTQRFKASYQGDEYQAYQALLAENRPPFAAFMRLPEQAIISLSPERFIKLHNNIVETKPIKGTTPRFNDFLRDQISKQTLLDSEKDRSENLMIVDLLRNDIGRVCTAGSVSVPTLFDIESFPAVHHLVSTVTGQLDRLYSSEDLLRACFPGGSITGAPKIRAMEIIAELEPHNRQVYCGSIGYVNGNGRTDTNIAIRTLLCYQGAIYCWAGGGLVADSNVDAEYQECFDKVSKILPCLEILNK</sequence>
<dbReference type="EC" id="2.6.1.85" evidence="1"/>
<evidence type="ECO:0000259" key="3">
    <source>
        <dbReference type="Pfam" id="PF00425"/>
    </source>
</evidence>
<dbReference type="PANTHER" id="PTHR11236:SF50">
    <property type="entry name" value="AMINODEOXYCHORISMATE SYNTHASE COMPONENT 1"/>
    <property type="match status" value="1"/>
</dbReference>
<dbReference type="SUPFAM" id="SSF56322">
    <property type="entry name" value="ADC synthase"/>
    <property type="match status" value="1"/>
</dbReference>
<dbReference type="InterPro" id="IPR015890">
    <property type="entry name" value="Chorismate_C"/>
</dbReference>
<name>A1SW81_PSYIN</name>
<dbReference type="GO" id="GO:0009396">
    <property type="term" value="P:folic acid-containing compound biosynthetic process"/>
    <property type="evidence" value="ECO:0007669"/>
    <property type="project" value="InterPro"/>
</dbReference>
<evidence type="ECO:0000256" key="2">
    <source>
        <dbReference type="ARBA" id="ARBA00022679"/>
    </source>
</evidence>
<dbReference type="PRINTS" id="PR00095">
    <property type="entry name" value="ANTSNTHASEI"/>
</dbReference>
<dbReference type="InterPro" id="IPR005802">
    <property type="entry name" value="ADC_synth_comp_1"/>
</dbReference>
<dbReference type="Proteomes" id="UP000000639">
    <property type="component" value="Chromosome"/>
</dbReference>
<dbReference type="InterPro" id="IPR006805">
    <property type="entry name" value="Anth_synth_I_N"/>
</dbReference>
<dbReference type="STRING" id="357804.Ping_1978"/>
<organism evidence="5 6">
    <name type="scientific">Psychromonas ingrahamii (strain DSM 17664 / CCUG 51855 / 37)</name>
    <dbReference type="NCBI Taxonomy" id="357804"/>
    <lineage>
        <taxon>Bacteria</taxon>
        <taxon>Pseudomonadati</taxon>
        <taxon>Pseudomonadota</taxon>
        <taxon>Gammaproteobacteria</taxon>
        <taxon>Alteromonadales</taxon>
        <taxon>Psychromonadaceae</taxon>
        <taxon>Psychromonas</taxon>
    </lineage>
</organism>
<accession>A1SW81</accession>
<evidence type="ECO:0000313" key="6">
    <source>
        <dbReference type="Proteomes" id="UP000000639"/>
    </source>
</evidence>
<dbReference type="Pfam" id="PF00425">
    <property type="entry name" value="Chorismate_bind"/>
    <property type="match status" value="1"/>
</dbReference>
<dbReference type="Pfam" id="PF04715">
    <property type="entry name" value="Anth_synt_I_N"/>
    <property type="match status" value="1"/>
</dbReference>
<dbReference type="EMBL" id="CP000510">
    <property type="protein sequence ID" value="ABM03746.1"/>
    <property type="molecule type" value="Genomic_DNA"/>
</dbReference>
<dbReference type="RefSeq" id="WP_011770306.1">
    <property type="nucleotide sequence ID" value="NC_008709.1"/>
</dbReference>
<feature type="domain" description="Anthranilate synthase component I N-terminal" evidence="4">
    <location>
        <begin position="18"/>
        <end position="161"/>
    </location>
</feature>
<dbReference type="OrthoDB" id="9803598at2"/>
<dbReference type="NCBIfam" id="TIGR00553">
    <property type="entry name" value="pabB"/>
    <property type="match status" value="1"/>
</dbReference>
<protein>
    <recommendedName>
        <fullName evidence="1">aminodeoxychorismate synthase</fullName>
        <ecNumber evidence="1">2.6.1.85</ecNumber>
    </recommendedName>
</protein>
<evidence type="ECO:0000256" key="1">
    <source>
        <dbReference type="ARBA" id="ARBA00013139"/>
    </source>
</evidence>
<keyword evidence="6" id="KW-1185">Reference proteome</keyword>
<dbReference type="InterPro" id="IPR005801">
    <property type="entry name" value="ADC_synthase"/>
</dbReference>
<dbReference type="KEGG" id="pin:Ping_1978"/>
<keyword evidence="5" id="KW-0032">Aminotransferase</keyword>
<dbReference type="HOGENOM" id="CLU_006493_7_2_6"/>